<feature type="chain" id="PRO_5025429761" description="Tyrosine-protein phosphatase domain-containing protein" evidence="3">
    <location>
        <begin position="17"/>
        <end position="1405"/>
    </location>
</feature>
<reference evidence="5 6" key="1">
    <citation type="submission" date="2019-12" db="EMBL/GenBank/DDBJ databases">
        <title>Chromosome-level assembly of the Caenorhabditis remanei genome.</title>
        <authorList>
            <person name="Teterina A.A."/>
            <person name="Willis J.H."/>
            <person name="Phillips P.C."/>
        </authorList>
    </citation>
    <scope>NUCLEOTIDE SEQUENCE [LARGE SCALE GENOMIC DNA]</scope>
    <source>
        <strain evidence="5 6">PX506</strain>
        <tissue evidence="5">Whole organism</tissue>
    </source>
</reference>
<dbReference type="SUPFAM" id="SSF52799">
    <property type="entry name" value="(Phosphotyrosine protein) phosphatases II"/>
    <property type="match status" value="1"/>
</dbReference>
<feature type="compositionally biased region" description="Low complexity" evidence="1">
    <location>
        <begin position="1234"/>
        <end position="1246"/>
    </location>
</feature>
<dbReference type="CTD" id="9822655"/>
<feature type="signal peptide" evidence="3">
    <location>
        <begin position="1"/>
        <end position="16"/>
    </location>
</feature>
<organism evidence="5 6">
    <name type="scientific">Caenorhabditis remanei</name>
    <name type="common">Caenorhabditis vulgaris</name>
    <dbReference type="NCBI Taxonomy" id="31234"/>
    <lineage>
        <taxon>Eukaryota</taxon>
        <taxon>Metazoa</taxon>
        <taxon>Ecdysozoa</taxon>
        <taxon>Nematoda</taxon>
        <taxon>Chromadorea</taxon>
        <taxon>Rhabditida</taxon>
        <taxon>Rhabditina</taxon>
        <taxon>Rhabditomorpha</taxon>
        <taxon>Rhabditoidea</taxon>
        <taxon>Rhabditidae</taxon>
        <taxon>Peloderinae</taxon>
        <taxon>Caenorhabditis</taxon>
    </lineage>
</organism>
<proteinExistence type="predicted"/>
<dbReference type="InterPro" id="IPR000242">
    <property type="entry name" value="PTP_cat"/>
</dbReference>
<dbReference type="EMBL" id="WUAV01000001">
    <property type="protein sequence ID" value="KAF1771507.1"/>
    <property type="molecule type" value="Genomic_DNA"/>
</dbReference>
<feature type="region of interest" description="Disordered" evidence="1">
    <location>
        <begin position="1193"/>
        <end position="1285"/>
    </location>
</feature>
<protein>
    <recommendedName>
        <fullName evidence="4">Tyrosine-protein phosphatase domain-containing protein</fullName>
    </recommendedName>
</protein>
<evidence type="ECO:0000256" key="2">
    <source>
        <dbReference type="SAM" id="Phobius"/>
    </source>
</evidence>
<dbReference type="SMART" id="SM00194">
    <property type="entry name" value="PTPc"/>
    <property type="match status" value="1"/>
</dbReference>
<keyword evidence="3" id="KW-0732">Signal</keyword>
<accession>A0A6A5HY14</accession>
<dbReference type="PANTHER" id="PTHR32525:SF4">
    <property type="entry name" value="WSN DOMAIN-CONTAINING PROTEIN"/>
    <property type="match status" value="1"/>
</dbReference>
<dbReference type="Gene3D" id="3.90.190.10">
    <property type="entry name" value="Protein tyrosine phosphatase superfamily"/>
    <property type="match status" value="1"/>
</dbReference>
<feature type="transmembrane region" description="Helical" evidence="2">
    <location>
        <begin position="811"/>
        <end position="835"/>
    </location>
</feature>
<dbReference type="GO" id="GO:0004725">
    <property type="term" value="F:protein tyrosine phosphatase activity"/>
    <property type="evidence" value="ECO:0007669"/>
    <property type="project" value="InterPro"/>
</dbReference>
<sequence>MKTILLLALAIAAISPSPPIEDRHNNKNGDAHRNVLSASYPSRVYRGAGETSNLKTLLSQIQMVARVVNGVSLRAEISSGLIPPDQLIAELLSFGTATPSQIISIDNSKIQLDIDAMKKIPESLKGKPDVVEVEKTLKALESVLVDTVDTVALKNTTGVKEMKELIGELKAKRMIDPIRTDFVTSKKSWSTAIDALGNDDMSQELALAKVYFGQIKKVLTSINTVKVKLGKAAPAFPSAFPSAIASLTPTLSVAKEASKFKSKITDFSRTAQQWTAYSNFIGDFRKTMDTLKPSLSSIQAVKSVVDGQNPRKTHRNQTLEYTSGFPHGASDMAMVFVDLTDAWMKGILKTDQLQLALEELRNVEVLAKKVEDVLRGQVGGAIDPLDKAVADFYPGADGSEITSGIAEIQKCALNTNESAAVVAVVPDIQKLLEEIDKQFKALGKGIETYKKAASEQEFVKLSGTINGICDKAAQADDKGLQKLVGDMKKQNLTVLGATVNSIYSTVTQIDLAVTTIQSNSEKISKRFADLDTFYTNAGALSTYLECVKSKQNLKSVIDVMAKIENLRKFDVKSLDALDGGLEVVRTVSKTADDLKKLNNSINEIKNAPMKYKSIQRIENANNHAKVIGSAVQAVSNMQNALEKRSEVEAILKSIDVTVIQKYSVNTTELEGLLQMNGSIVKMFGALETFKSSVSIRKVSNLADQTEIFEKARAITGITGDIQKMRAGVENLKEWVVKMTSQEQQALKTLQSQLDAMDSMGMEFVKYHGSFDGVKKSLGVFDAFFVDFASDLAGLAEEEDSKWKEESNEDGFPILIIVLVFIGLLLLIASIGNFIWNRKDNDSFHLFYYRFYPHPKWESPSTSCMKGYVNMMAELVNTTYKTETEKTPTLKKKDVFGTAFKAEYEKYAPIGQDVIPNKKIDPKFCTTSTPIIASTAPVLKGYGNLIDNPNGEIHANVVNLADRKTLCLAQTPRHDNSKTCTVESYWWMVKQMKAKTVIHFNAPGEWRYYPTKTKQCFREYHSKCLEVHCKTAGERDVDSQIATHRISVEFKGQAPHTVTLHDLEIGASGYPTAKQMAALLRTVVKQKRPVVIDCADGARYSGLLAFAAITTGFVLEEKKEASPYSTLFDDAMRQLRKTRKGCIRDAKDFAFGAMIVLEYLNLVREEMGATAEDSKTLREGWDLWEATPTPVSMLAILPNTDKPADDTKNKKIDVPAPVTTKDNEADKTKDDDVKPPVVSTTSTTSTTEGQSKPNDKIVEEDAGALGQTDSGGSTVPAEVIPDPPSVEDKVIHVDCTKEGTRLYEEQKQLEKELENNVLTMKDLGGGGPSGVAASGAGAASGAPDDQNPLFETTNPVMPKIPKKKIKSKGSKSKNKKKKKVKKPTTEYEEDAPPTPEEKFLNETVME</sequence>
<dbReference type="PANTHER" id="PTHR32525">
    <property type="entry name" value="PROTEIN-TYROSINE-PHOSPHATASE"/>
    <property type="match status" value="1"/>
</dbReference>
<keyword evidence="2" id="KW-1133">Transmembrane helix</keyword>
<dbReference type="Proteomes" id="UP000483820">
    <property type="component" value="Chromosome I"/>
</dbReference>
<feature type="compositionally biased region" description="Basic and acidic residues" evidence="1">
    <location>
        <begin position="1220"/>
        <end position="1233"/>
    </location>
</feature>
<evidence type="ECO:0000313" key="5">
    <source>
        <dbReference type="EMBL" id="KAF1771507.1"/>
    </source>
</evidence>
<feature type="compositionally biased region" description="Basic residues" evidence="1">
    <location>
        <begin position="1359"/>
        <end position="1381"/>
    </location>
</feature>
<gene>
    <name evidence="5" type="ORF">GCK72_003334</name>
</gene>
<evidence type="ECO:0000259" key="4">
    <source>
        <dbReference type="PROSITE" id="PS50055"/>
    </source>
</evidence>
<keyword evidence="2" id="KW-0472">Membrane</keyword>
<dbReference type="InterPro" id="IPR029021">
    <property type="entry name" value="Prot-tyrosine_phosphatase-like"/>
</dbReference>
<feature type="compositionally biased region" description="Basic and acidic residues" evidence="1">
    <location>
        <begin position="1201"/>
        <end position="1212"/>
    </location>
</feature>
<dbReference type="RefSeq" id="XP_053592624.1">
    <property type="nucleotide sequence ID" value="XM_053723979.1"/>
</dbReference>
<feature type="region of interest" description="Disordered" evidence="1">
    <location>
        <begin position="1318"/>
        <end position="1405"/>
    </location>
</feature>
<dbReference type="Pfam" id="PF02206">
    <property type="entry name" value="WSN"/>
    <property type="match status" value="1"/>
</dbReference>
<dbReference type="GeneID" id="9822655"/>
<dbReference type="PROSITE" id="PS50055">
    <property type="entry name" value="TYR_PHOSPHATASE_PTP"/>
    <property type="match status" value="1"/>
</dbReference>
<dbReference type="KEGG" id="crq:GCK72_003334"/>
<name>A0A6A5HY14_CAERE</name>
<evidence type="ECO:0000256" key="3">
    <source>
        <dbReference type="SAM" id="SignalP"/>
    </source>
</evidence>
<feature type="compositionally biased region" description="Low complexity" evidence="1">
    <location>
        <begin position="1329"/>
        <end position="1342"/>
    </location>
</feature>
<evidence type="ECO:0000313" key="6">
    <source>
        <dbReference type="Proteomes" id="UP000483820"/>
    </source>
</evidence>
<dbReference type="SMART" id="SM00453">
    <property type="entry name" value="WSN"/>
    <property type="match status" value="1"/>
</dbReference>
<dbReference type="InterPro" id="IPR003125">
    <property type="entry name" value="WSN"/>
</dbReference>
<dbReference type="Pfam" id="PF00102">
    <property type="entry name" value="Y_phosphatase"/>
    <property type="match status" value="1"/>
</dbReference>
<evidence type="ECO:0000256" key="1">
    <source>
        <dbReference type="SAM" id="MobiDB-lite"/>
    </source>
</evidence>
<feature type="domain" description="Tyrosine-protein phosphatase" evidence="4">
    <location>
        <begin position="944"/>
        <end position="1158"/>
    </location>
</feature>
<comment type="caution">
    <text evidence="5">The sequence shown here is derived from an EMBL/GenBank/DDBJ whole genome shotgun (WGS) entry which is preliminary data.</text>
</comment>
<keyword evidence="2" id="KW-0812">Transmembrane</keyword>